<dbReference type="Pfam" id="PF17946">
    <property type="entry name" value="RecC_C"/>
    <property type="match status" value="1"/>
</dbReference>
<keyword evidence="8 10" id="KW-0238">DNA-binding</keyword>
<comment type="caution">
    <text evidence="12">The sequence shown here is derived from an EMBL/GenBank/DDBJ whole genome shotgun (WGS) entry which is preliminary data.</text>
</comment>
<evidence type="ECO:0000256" key="3">
    <source>
        <dbReference type="ARBA" id="ARBA00022763"/>
    </source>
</evidence>
<dbReference type="SUPFAM" id="SSF52540">
    <property type="entry name" value="P-loop containing nucleoside triphosphate hydrolases"/>
    <property type="match status" value="2"/>
</dbReference>
<dbReference type="InterPro" id="IPR027417">
    <property type="entry name" value="P-loop_NTPase"/>
</dbReference>
<keyword evidence="5 10" id="KW-0347">Helicase</keyword>
<dbReference type="GO" id="GO:0003678">
    <property type="term" value="F:DNA helicase activity"/>
    <property type="evidence" value="ECO:0007669"/>
    <property type="project" value="UniProtKB-UniRule"/>
</dbReference>
<dbReference type="NCBIfam" id="TIGR01450">
    <property type="entry name" value="recC"/>
    <property type="match status" value="1"/>
</dbReference>
<keyword evidence="7 10" id="KW-0067">ATP-binding</keyword>
<sequence length="1127" mass="122027">MLSVVFSNRHEVLLEVLLQRLAEERPGPFAQREVVVPGSAMRRSIELAVAGREGVCADLRFDYLAQWLWRQIGRVVEVGERSPFSPALLTWRIYAELGEEGAGWAAPHERLATYLGAADARMRLELAARIARVFDHYLTYRPRWLAAWSDGRSALDGLPASAVHRADEAWQGALWRRLQASMALRREHPAATFLQRIAAMNPAELAAIGLPRSVHVFALPALPPLYLDMLRELSRMVEVQLYVLNPCREYWFEIVDARRLSWLARGQRELFHETGNALLAAWGRQTQAHIDLLFEGERATVDCAAFVAHPGDHLLARVHNAILDLVELEAGSVTLGDDDRSIEVHVCHARSRELEVLHDRLLGLFAADPTLRPQDVVVLTPDLDGCAAQIEAVFGSTDAARRIPWRITGLPASGDNAVARVIDALLALVGGRFPVSALFDLLQREPVAARFGVDADALECIHDWLQAAGARWGLSAADAAAAGPYSMEEALHRLFLAWAAGPAAQAATFAGHLGAAAPAGQEAEYLGRLWRYADTLRRLRPQLLQAHSFADWQRLLNAALDALVDGGPRWAAELREVRGAIAELCATIAEAGVTTALPLAVLHPALLEALDAPARGGVPGGAVTFSAISALRGLPYRVVCVIGLDRGAFPAVERAAEFDLLAAFPQRGDRQRRNDDRNLFLDVVLAARDVLHLSYVGRSVRDAAVLPPAVLVDELLDVLAAATAVSPAQPEALAAARRRLIVEHPLQAFSPSYFLAAARPDPRLQSYHAEYAQALAARLAAPVPATALAAVAGEDEGGAALDEGDDDDEAVSAAVAAPFFSFPLPPPAAPWRTLDVDRLVRFFRHPCRYLLRERLGVALPESAGVLADVEPFLPDFAGRRALAGRLLAVLADPALSADDDGLLALARAGGEYPPGTIGDDALRAELALLRDFAAAQRPWLGVPGTASTTLELAWTLEDGEVWTLRDSIALPPPGLGLLQARYDDTRATDYLAAWLRHLALCAALPAGTALPCTGLSRNGRFALRAVPPQEAAAHLRTLVHTYRAGLMEPAHFFPRSAWAYVLGGNNANAARRCWLGGREAHHGEGADVANRLALRGVAEPLDGRFFSLAEALLAPLRAQLDDERVDR</sequence>
<dbReference type="GO" id="GO:0003677">
    <property type="term" value="F:DNA binding"/>
    <property type="evidence" value="ECO:0007669"/>
    <property type="project" value="UniProtKB-UniRule"/>
</dbReference>
<dbReference type="GO" id="GO:0000724">
    <property type="term" value="P:double-strand break repair via homologous recombination"/>
    <property type="evidence" value="ECO:0007669"/>
    <property type="project" value="UniProtKB-UniRule"/>
</dbReference>
<evidence type="ECO:0000256" key="8">
    <source>
        <dbReference type="ARBA" id="ARBA00023125"/>
    </source>
</evidence>
<comment type="subunit">
    <text evidence="10">Heterotrimer of RecB, RecC and RecD. All subunits contribute to DNA-binding.</text>
</comment>
<keyword evidence="9 10" id="KW-0234">DNA repair</keyword>
<comment type="miscellaneous">
    <text evidence="10">In the RecBCD complex, RecB has a slow 3'-5' helicase, an exonuclease activity and loads RecA onto ssDNA, RecD has a fast 5'-3' helicase activity, while RecC stimulates the ATPase and processivity of the RecB helicase and contributes to recognition of the Chi site.</text>
</comment>
<dbReference type="GO" id="GO:0005524">
    <property type="term" value="F:ATP binding"/>
    <property type="evidence" value="ECO:0007669"/>
    <property type="project" value="UniProtKB-UniRule"/>
</dbReference>
<evidence type="ECO:0000256" key="5">
    <source>
        <dbReference type="ARBA" id="ARBA00022806"/>
    </source>
</evidence>
<accession>A0A2T4IDQ9</accession>
<dbReference type="HAMAP" id="MF_01486">
    <property type="entry name" value="RecC"/>
    <property type="match status" value="1"/>
</dbReference>
<dbReference type="Proteomes" id="UP000241193">
    <property type="component" value="Unassembled WGS sequence"/>
</dbReference>
<reference evidence="12 13" key="1">
    <citation type="submission" date="2018-03" db="EMBL/GenBank/DDBJ databases">
        <authorList>
            <person name="Keele B.F."/>
        </authorList>
    </citation>
    <scope>NUCLEOTIDE SEQUENCE [LARGE SCALE GENOMIC DNA]</scope>
    <source>
        <strain evidence="12 13">D20</strain>
    </source>
</reference>
<dbReference type="InterPro" id="IPR013986">
    <property type="entry name" value="DExx_box_DNA_helicase_dom_sf"/>
</dbReference>
<evidence type="ECO:0000256" key="6">
    <source>
        <dbReference type="ARBA" id="ARBA00022839"/>
    </source>
</evidence>
<evidence type="ECO:0000256" key="4">
    <source>
        <dbReference type="ARBA" id="ARBA00022801"/>
    </source>
</evidence>
<name>A0A2T4IDQ9_9RHOO</name>
<evidence type="ECO:0000259" key="11">
    <source>
        <dbReference type="Pfam" id="PF17946"/>
    </source>
</evidence>
<dbReference type="EMBL" id="PZKC01000010">
    <property type="protein sequence ID" value="PTD95866.1"/>
    <property type="molecule type" value="Genomic_DNA"/>
</dbReference>
<evidence type="ECO:0000313" key="12">
    <source>
        <dbReference type="EMBL" id="PTD95866.1"/>
    </source>
</evidence>
<evidence type="ECO:0000313" key="13">
    <source>
        <dbReference type="Proteomes" id="UP000241193"/>
    </source>
</evidence>
<organism evidence="12 13">
    <name type="scientific">Pseudothauera lacus</name>
    <dbReference type="NCBI Taxonomy" id="2136175"/>
    <lineage>
        <taxon>Bacteria</taxon>
        <taxon>Pseudomonadati</taxon>
        <taxon>Pseudomonadota</taxon>
        <taxon>Betaproteobacteria</taxon>
        <taxon>Rhodocyclales</taxon>
        <taxon>Zoogloeaceae</taxon>
        <taxon>Pseudothauera</taxon>
    </lineage>
</organism>
<evidence type="ECO:0000256" key="2">
    <source>
        <dbReference type="ARBA" id="ARBA00022741"/>
    </source>
</evidence>
<dbReference type="GO" id="GO:0008854">
    <property type="term" value="F:exodeoxyribonuclease V activity"/>
    <property type="evidence" value="ECO:0007669"/>
    <property type="project" value="InterPro"/>
</dbReference>
<keyword evidence="1 10" id="KW-0540">Nuclease</keyword>
<dbReference type="Pfam" id="PF04257">
    <property type="entry name" value="Exonuc_V_gamma"/>
    <property type="match status" value="1"/>
</dbReference>
<dbReference type="InterPro" id="IPR011335">
    <property type="entry name" value="Restrct_endonuc-II-like"/>
</dbReference>
<keyword evidence="2 10" id="KW-0547">Nucleotide-binding</keyword>
<reference evidence="12 13" key="2">
    <citation type="submission" date="2018-04" db="EMBL/GenBank/DDBJ databases">
        <title>Thauera lacus sp. nov., isolated from an saline lake in Inner Mongolia, China.</title>
        <authorList>
            <person name="Liang Q.-Y."/>
        </authorList>
    </citation>
    <scope>NUCLEOTIDE SEQUENCE [LARGE SCALE GENOMIC DNA]</scope>
    <source>
        <strain evidence="12 13">D20</strain>
    </source>
</reference>
<dbReference type="OrthoDB" id="9762834at2"/>
<keyword evidence="6 10" id="KW-0269">Exonuclease</keyword>
<keyword evidence="3 10" id="KW-0227">DNA damage</keyword>
<evidence type="ECO:0000256" key="10">
    <source>
        <dbReference type="HAMAP-Rule" id="MF_01486"/>
    </source>
</evidence>
<dbReference type="InterPro" id="IPR006697">
    <property type="entry name" value="RecC"/>
</dbReference>
<keyword evidence="13" id="KW-1185">Reference proteome</keyword>
<proteinExistence type="inferred from homology"/>
<dbReference type="SUPFAM" id="SSF52980">
    <property type="entry name" value="Restriction endonuclease-like"/>
    <property type="match status" value="1"/>
</dbReference>
<evidence type="ECO:0000256" key="9">
    <source>
        <dbReference type="ARBA" id="ARBA00023204"/>
    </source>
</evidence>
<dbReference type="InterPro" id="IPR041500">
    <property type="entry name" value="RecC_C"/>
</dbReference>
<gene>
    <name evidence="10 12" type="primary">recC</name>
    <name evidence="12" type="ORF">C8261_12795</name>
</gene>
<dbReference type="GO" id="GO:0009338">
    <property type="term" value="C:exodeoxyribonuclease V complex"/>
    <property type="evidence" value="ECO:0007669"/>
    <property type="project" value="InterPro"/>
</dbReference>
<dbReference type="AlphaFoldDB" id="A0A2T4IDQ9"/>
<dbReference type="RefSeq" id="WP_107494107.1">
    <property type="nucleotide sequence ID" value="NZ_PZKC01000010.1"/>
</dbReference>
<comment type="function">
    <text evidence="10">A helicase/nuclease that prepares dsDNA breaks (DSB) for recombinational DNA repair. Binds to DSBs and unwinds DNA via a highly rapid and processive ATP-dependent bidirectional helicase activity. Unwinds dsDNA until it encounters a Chi (crossover hotspot instigator) sequence from the 3' direction. Cuts ssDNA a few nucleotides 3' to the Chi site. The properties and activities of the enzyme are changed at Chi. The Chi-altered holoenzyme produces a long 3'-ssDNA overhang and facilitates RecA-binding to the ssDNA for homologous DNA recombination and repair. Holoenzyme degrades any linearized DNA that is unable to undergo homologous recombination. In the holoenzyme this subunit recognizes the wild-type Chi sequence, and when added to isolated RecB increases its ATP-dependent helicase processivity.</text>
</comment>
<dbReference type="Gene3D" id="3.40.50.300">
    <property type="entry name" value="P-loop containing nucleotide triphosphate hydrolases"/>
    <property type="match status" value="2"/>
</dbReference>
<dbReference type="PANTHER" id="PTHR30591">
    <property type="entry name" value="RECBCD ENZYME SUBUNIT RECC"/>
    <property type="match status" value="1"/>
</dbReference>
<dbReference type="PIRSF" id="PIRSF000980">
    <property type="entry name" value="RecC"/>
    <property type="match status" value="1"/>
</dbReference>
<evidence type="ECO:0000256" key="7">
    <source>
        <dbReference type="ARBA" id="ARBA00022840"/>
    </source>
</evidence>
<feature type="domain" description="RecC C-terminal" evidence="11">
    <location>
        <begin position="831"/>
        <end position="1061"/>
    </location>
</feature>
<comment type="similarity">
    <text evidence="10">Belongs to the RecC family.</text>
</comment>
<keyword evidence="4 10" id="KW-0378">Hydrolase</keyword>
<evidence type="ECO:0000256" key="1">
    <source>
        <dbReference type="ARBA" id="ARBA00022722"/>
    </source>
</evidence>
<dbReference type="PANTHER" id="PTHR30591:SF1">
    <property type="entry name" value="RECBCD ENZYME SUBUNIT RECC"/>
    <property type="match status" value="1"/>
</dbReference>
<protein>
    <recommendedName>
        <fullName evidence="10">RecBCD enzyme subunit RecC</fullName>
    </recommendedName>
    <alternativeName>
        <fullName evidence="10">Exonuclease V subunit RecC</fullName>
        <shortName evidence="10">ExoV subunit RecC</shortName>
    </alternativeName>
    <alternativeName>
        <fullName evidence="10">Helicase/nuclease RecBCD subunit RecC</fullName>
    </alternativeName>
</protein>
<dbReference type="Gene3D" id="3.40.50.10930">
    <property type="match status" value="1"/>
</dbReference>
<dbReference type="Gene3D" id="1.10.10.160">
    <property type="match status" value="1"/>
</dbReference>